<accession>A0ABQ4JI92</accession>
<evidence type="ECO:0000313" key="3">
    <source>
        <dbReference type="EMBL" id="GIJ29232.1"/>
    </source>
</evidence>
<feature type="domain" description="Thioesterase" evidence="2">
    <location>
        <begin position="1"/>
        <end position="188"/>
    </location>
</feature>
<sequence>MCFIQPPARQNRLHEPHYETYAALAHSLIEPMLPYLDKPFGFFGHCGGALPGVELTRQLASGGHPVPRRVFVSSQVAPHDGPYGRFLELNNNELVNELQTMIVRLGGRPTPELMEMSLQLLLQDLEANKRYLEPDVFELPCGITAIGWSEDPEIPMELMGGWKDMSKDCRSVLLHGGHFEFLGAPRTLLAEFERDLLDVSAHRTAS</sequence>
<comment type="caution">
    <text evidence="3">The sequence shown here is derived from an EMBL/GenBank/DDBJ whole genome shotgun (WGS) entry which is preliminary data.</text>
</comment>
<name>A0ABQ4JI92_9ACTN</name>
<keyword evidence="4" id="KW-1185">Reference proteome</keyword>
<organism evidence="3 4">
    <name type="scientific">Micromonospora qiuiae</name>
    <dbReference type="NCBI Taxonomy" id="502268"/>
    <lineage>
        <taxon>Bacteria</taxon>
        <taxon>Bacillati</taxon>
        <taxon>Actinomycetota</taxon>
        <taxon>Actinomycetes</taxon>
        <taxon>Micromonosporales</taxon>
        <taxon>Micromonosporaceae</taxon>
        <taxon>Micromonospora</taxon>
    </lineage>
</organism>
<evidence type="ECO:0000313" key="4">
    <source>
        <dbReference type="Proteomes" id="UP000653076"/>
    </source>
</evidence>
<proteinExistence type="inferred from homology"/>
<dbReference type="Proteomes" id="UP000653076">
    <property type="component" value="Unassembled WGS sequence"/>
</dbReference>
<comment type="similarity">
    <text evidence="1">Belongs to the thioesterase family.</text>
</comment>
<dbReference type="InterPro" id="IPR012223">
    <property type="entry name" value="TEII"/>
</dbReference>
<protein>
    <submittedName>
        <fullName evidence="3">Thioesterase</fullName>
    </submittedName>
</protein>
<dbReference type="InterPro" id="IPR029058">
    <property type="entry name" value="AB_hydrolase_fold"/>
</dbReference>
<dbReference type="InterPro" id="IPR001031">
    <property type="entry name" value="Thioesterase"/>
</dbReference>
<dbReference type="SUPFAM" id="SSF53474">
    <property type="entry name" value="alpha/beta-Hydrolases"/>
    <property type="match status" value="1"/>
</dbReference>
<dbReference type="PANTHER" id="PTHR11487:SF0">
    <property type="entry name" value="S-ACYL FATTY ACID SYNTHASE THIOESTERASE, MEDIUM CHAIN"/>
    <property type="match status" value="1"/>
</dbReference>
<evidence type="ECO:0000259" key="2">
    <source>
        <dbReference type="Pfam" id="PF00975"/>
    </source>
</evidence>
<dbReference type="Gene3D" id="3.40.50.1820">
    <property type="entry name" value="alpha/beta hydrolase"/>
    <property type="match status" value="1"/>
</dbReference>
<evidence type="ECO:0000256" key="1">
    <source>
        <dbReference type="ARBA" id="ARBA00007169"/>
    </source>
</evidence>
<dbReference type="EMBL" id="BOPC01000064">
    <property type="protein sequence ID" value="GIJ29232.1"/>
    <property type="molecule type" value="Genomic_DNA"/>
</dbReference>
<reference evidence="3 4" key="1">
    <citation type="submission" date="2021-01" db="EMBL/GenBank/DDBJ databases">
        <title>Whole genome shotgun sequence of Verrucosispora qiuiae NBRC 106684.</title>
        <authorList>
            <person name="Komaki H."/>
            <person name="Tamura T."/>
        </authorList>
    </citation>
    <scope>NUCLEOTIDE SEQUENCE [LARGE SCALE GENOMIC DNA]</scope>
    <source>
        <strain evidence="3 4">NBRC 106684</strain>
    </source>
</reference>
<gene>
    <name evidence="3" type="ORF">Vqi01_43940</name>
</gene>
<dbReference type="PANTHER" id="PTHR11487">
    <property type="entry name" value="THIOESTERASE"/>
    <property type="match status" value="1"/>
</dbReference>
<dbReference type="Pfam" id="PF00975">
    <property type="entry name" value="Thioesterase"/>
    <property type="match status" value="1"/>
</dbReference>